<evidence type="ECO:0000313" key="2">
    <source>
        <dbReference type="EMBL" id="RKP20015.1"/>
    </source>
</evidence>
<feature type="compositionally biased region" description="Polar residues" evidence="1">
    <location>
        <begin position="105"/>
        <end position="128"/>
    </location>
</feature>
<protein>
    <submittedName>
        <fullName evidence="2">Uncharacterized protein</fullName>
    </submittedName>
</protein>
<feature type="compositionally biased region" description="Polar residues" evidence="1">
    <location>
        <begin position="142"/>
        <end position="162"/>
    </location>
</feature>
<reference evidence="3" key="1">
    <citation type="journal article" date="2018" name="Nat. Microbiol.">
        <title>Leveraging single-cell genomics to expand the fungal tree of life.</title>
        <authorList>
            <person name="Ahrendt S.R."/>
            <person name="Quandt C.A."/>
            <person name="Ciobanu D."/>
            <person name="Clum A."/>
            <person name="Salamov A."/>
            <person name="Andreopoulos B."/>
            <person name="Cheng J.F."/>
            <person name="Woyke T."/>
            <person name="Pelin A."/>
            <person name="Henrissat B."/>
            <person name="Reynolds N.K."/>
            <person name="Benny G.L."/>
            <person name="Smith M.E."/>
            <person name="James T.Y."/>
            <person name="Grigoriev I.V."/>
        </authorList>
    </citation>
    <scope>NUCLEOTIDE SEQUENCE [LARGE SCALE GENOMIC DNA]</scope>
    <source>
        <strain evidence="3">CSF55</strain>
    </source>
</reference>
<dbReference type="AlphaFoldDB" id="A0A4P9YKM2"/>
<dbReference type="EMBL" id="ML005125">
    <property type="protein sequence ID" value="RKP20015.1"/>
    <property type="molecule type" value="Genomic_DNA"/>
</dbReference>
<feature type="compositionally biased region" description="Basic residues" evidence="1">
    <location>
        <begin position="163"/>
        <end position="176"/>
    </location>
</feature>
<accession>A0A4P9YKM2</accession>
<proteinExistence type="predicted"/>
<organism evidence="2 3">
    <name type="scientific">Rozella allomycis (strain CSF55)</name>
    <dbReference type="NCBI Taxonomy" id="988480"/>
    <lineage>
        <taxon>Eukaryota</taxon>
        <taxon>Fungi</taxon>
        <taxon>Fungi incertae sedis</taxon>
        <taxon>Cryptomycota</taxon>
        <taxon>Cryptomycota incertae sedis</taxon>
        <taxon>Rozella</taxon>
    </lineage>
</organism>
<name>A0A4P9YKM2_ROZAC</name>
<gene>
    <name evidence="2" type="ORF">ROZALSC1DRAFT_21779</name>
</gene>
<feature type="region of interest" description="Disordered" evidence="1">
    <location>
        <begin position="105"/>
        <end position="176"/>
    </location>
</feature>
<sequence length="176" mass="20095">MEIFPLLLETLPDKQKREALKRESEKYLKKMDEFPTLPTNVKKGHQTPAAKVLNLKSTKQFPSLPVQNEKSKNKKKVTQFITDSVQNQSFTEAFTKDYSSRIDDSLQNLSNRHSQPIQQPQANSSLNSIDWFFKNNEDGSGETFTLGTSNEEQQANEAGPSNSRKKSKKKLLLRYG</sequence>
<dbReference type="Proteomes" id="UP000281549">
    <property type="component" value="Unassembled WGS sequence"/>
</dbReference>
<evidence type="ECO:0000256" key="1">
    <source>
        <dbReference type="SAM" id="MobiDB-lite"/>
    </source>
</evidence>
<evidence type="ECO:0000313" key="3">
    <source>
        <dbReference type="Proteomes" id="UP000281549"/>
    </source>
</evidence>